<evidence type="ECO:0000256" key="2">
    <source>
        <dbReference type="ARBA" id="ARBA00023163"/>
    </source>
</evidence>
<dbReference type="Gene3D" id="1.10.30.10">
    <property type="entry name" value="High mobility group box domain"/>
    <property type="match status" value="1"/>
</dbReference>
<organism evidence="6">
    <name type="scientific">Mucor moelleri</name>
    <dbReference type="NCBI Taxonomy" id="1302847"/>
    <lineage>
        <taxon>Eukaryota</taxon>
        <taxon>Fungi</taxon>
        <taxon>Fungi incertae sedis</taxon>
        <taxon>Mucoromycota</taxon>
        <taxon>Mucoromycotina</taxon>
        <taxon>Mucoromycetes</taxon>
        <taxon>Mucorales</taxon>
        <taxon>Mucorineae</taxon>
        <taxon>Mucoraceae</taxon>
        <taxon>Mucor</taxon>
    </lineage>
</organism>
<feature type="compositionally biased region" description="Low complexity" evidence="4">
    <location>
        <begin position="94"/>
        <end position="105"/>
    </location>
</feature>
<proteinExistence type="predicted"/>
<sequence>MKNSYYPKSISLVRKLKPKLTRSTRAILIQDITFNNEQEGQTFIKIYPSRVSISSKDLIQMIEAKKESIPLENNDCILRKDILLAIQNYPWGQENQNQGGNHNINSSTTTSASEPKRPTNAFILYRSALRKKIKTLFPSFNNSDISKFIGAMWKAANKEVKEKYIKRASECRILHKQRYPNFEYNIKKENVENAASNSEQYSISSDDWESYFDWCIQNATVAAVDNGIRANDDSRNTLHPFWHTVDSNAITGSLDPNGLLMSEYQRLDEWSEVCNIVAEFFPEDSDQNALIDDKLWTSLGGIDLVANYNFESAPNFEDTVIGSSGESM</sequence>
<keyword evidence="1 3" id="KW-0238">DNA-binding</keyword>
<keyword evidence="2" id="KW-0804">Transcription</keyword>
<evidence type="ECO:0000313" key="6">
    <source>
        <dbReference type="EMBL" id="APW79505.1"/>
    </source>
</evidence>
<dbReference type="GO" id="GO:0005634">
    <property type="term" value="C:nucleus"/>
    <property type="evidence" value="ECO:0007669"/>
    <property type="project" value="UniProtKB-UniRule"/>
</dbReference>
<evidence type="ECO:0000256" key="4">
    <source>
        <dbReference type="SAM" id="MobiDB-lite"/>
    </source>
</evidence>
<evidence type="ECO:0000256" key="1">
    <source>
        <dbReference type="ARBA" id="ARBA00023125"/>
    </source>
</evidence>
<dbReference type="PANTHER" id="PTHR10270">
    <property type="entry name" value="SOX TRANSCRIPTION FACTOR"/>
    <property type="match status" value="1"/>
</dbReference>
<gene>
    <name evidence="6" type="primary">sexP</name>
</gene>
<dbReference type="GO" id="GO:0000978">
    <property type="term" value="F:RNA polymerase II cis-regulatory region sequence-specific DNA binding"/>
    <property type="evidence" value="ECO:0007669"/>
    <property type="project" value="TreeGrafter"/>
</dbReference>
<dbReference type="GO" id="GO:0001228">
    <property type="term" value="F:DNA-binding transcription activator activity, RNA polymerase II-specific"/>
    <property type="evidence" value="ECO:0007669"/>
    <property type="project" value="TreeGrafter"/>
</dbReference>
<dbReference type="GO" id="GO:0030154">
    <property type="term" value="P:cell differentiation"/>
    <property type="evidence" value="ECO:0007669"/>
    <property type="project" value="TreeGrafter"/>
</dbReference>
<reference evidence="6" key="1">
    <citation type="journal article" date="2016" name="Endocyt. Cell Res.">
        <title>Sex loci of homothallic and heterothallic Mucorales.</title>
        <authorList>
            <person name="Schulz E."/>
            <person name="Wetzel J."/>
            <person name="Burmester A."/>
            <person name="Ellenberger S."/>
            <person name="Siegmund L."/>
            <person name="Wostemeyer J."/>
        </authorList>
    </citation>
    <scope>NUCLEOTIDE SEQUENCE</scope>
    <source>
        <strain evidence="6">FSU531</strain>
    </source>
</reference>
<evidence type="ECO:0000256" key="3">
    <source>
        <dbReference type="PROSITE-ProRule" id="PRU00267"/>
    </source>
</evidence>
<dbReference type="SMART" id="SM00398">
    <property type="entry name" value="HMG"/>
    <property type="match status" value="1"/>
</dbReference>
<dbReference type="InterPro" id="IPR050140">
    <property type="entry name" value="SRY-related_HMG-box_TF-like"/>
</dbReference>
<dbReference type="PROSITE" id="PS50118">
    <property type="entry name" value="HMG_BOX_2"/>
    <property type="match status" value="1"/>
</dbReference>
<dbReference type="PANTHER" id="PTHR10270:SF161">
    <property type="entry name" value="SEX-DETERMINING REGION Y PROTEIN"/>
    <property type="match status" value="1"/>
</dbReference>
<feature type="domain" description="HMG box" evidence="5">
    <location>
        <begin position="115"/>
        <end position="183"/>
    </location>
</feature>
<dbReference type="SUPFAM" id="SSF47095">
    <property type="entry name" value="HMG-box"/>
    <property type="match status" value="1"/>
</dbReference>
<keyword evidence="3" id="KW-0539">Nucleus</keyword>
<evidence type="ECO:0000259" key="5">
    <source>
        <dbReference type="PROSITE" id="PS50118"/>
    </source>
</evidence>
<feature type="region of interest" description="Disordered" evidence="4">
    <location>
        <begin position="94"/>
        <end position="115"/>
    </location>
</feature>
<name>A0A3G1GMR8_9FUNG</name>
<protein>
    <submittedName>
        <fullName evidence="6">Putative SexP</fullName>
    </submittedName>
</protein>
<dbReference type="Pfam" id="PF00505">
    <property type="entry name" value="HMG_box"/>
    <property type="match status" value="1"/>
</dbReference>
<dbReference type="AlphaFoldDB" id="A0A3G1GMR8"/>
<dbReference type="InterPro" id="IPR036910">
    <property type="entry name" value="HMG_box_dom_sf"/>
</dbReference>
<dbReference type="EMBL" id="KX966017">
    <property type="protein sequence ID" value="APW79505.1"/>
    <property type="molecule type" value="Genomic_DNA"/>
</dbReference>
<accession>A0A3G1GMR8</accession>
<dbReference type="InterPro" id="IPR009071">
    <property type="entry name" value="HMG_box_dom"/>
</dbReference>
<feature type="DNA-binding region" description="HMG box" evidence="3">
    <location>
        <begin position="115"/>
        <end position="183"/>
    </location>
</feature>